<dbReference type="STRING" id="402385.SAMN05421848_0086"/>
<dbReference type="RefSeq" id="WP_090129728.1">
    <property type="nucleotide sequence ID" value="NZ_FOLY01000001.1"/>
</dbReference>
<accession>A0A1I1FDG0</accession>
<dbReference type="Proteomes" id="UP000199046">
    <property type="component" value="Unassembled WGS sequence"/>
</dbReference>
<gene>
    <name evidence="1" type="ORF">SAMN05421848_0086</name>
</gene>
<name>A0A1I1FDG0_9GAMM</name>
<organism evidence="1 2">
    <name type="scientific">Kushneria avicenniae</name>
    <dbReference type="NCBI Taxonomy" id="402385"/>
    <lineage>
        <taxon>Bacteria</taxon>
        <taxon>Pseudomonadati</taxon>
        <taxon>Pseudomonadota</taxon>
        <taxon>Gammaproteobacteria</taxon>
        <taxon>Oceanospirillales</taxon>
        <taxon>Halomonadaceae</taxon>
        <taxon>Kushneria</taxon>
    </lineage>
</organism>
<sequence length="94" mass="11094">MSDPFLERAENIKKTLLLMESEAPDDDLFALGYMIPQIELVQEMAHYDPEDVTAEDFDATYRQWLESTFMEDAMEADDRRRIEELWQNALSRTT</sequence>
<dbReference type="Pfam" id="PF08891">
    <property type="entry name" value="YfcL"/>
    <property type="match status" value="1"/>
</dbReference>
<dbReference type="EMBL" id="FOLY01000001">
    <property type="protein sequence ID" value="SFB97405.1"/>
    <property type="molecule type" value="Genomic_DNA"/>
</dbReference>
<evidence type="ECO:0000313" key="2">
    <source>
        <dbReference type="Proteomes" id="UP000199046"/>
    </source>
</evidence>
<protein>
    <submittedName>
        <fullName evidence="1">YfcL protein</fullName>
    </submittedName>
</protein>
<reference evidence="2" key="1">
    <citation type="submission" date="2016-10" db="EMBL/GenBank/DDBJ databases">
        <authorList>
            <person name="Varghese N."/>
            <person name="Submissions S."/>
        </authorList>
    </citation>
    <scope>NUCLEOTIDE SEQUENCE [LARGE SCALE GENOMIC DNA]</scope>
    <source>
        <strain evidence="2">DSM 23439</strain>
    </source>
</reference>
<dbReference type="InterPro" id="IPR014987">
    <property type="entry name" value="UPF_YfcL"/>
</dbReference>
<dbReference type="OrthoDB" id="6182985at2"/>
<proteinExistence type="predicted"/>
<dbReference type="AlphaFoldDB" id="A0A1I1FDG0"/>
<keyword evidence="2" id="KW-1185">Reference proteome</keyword>
<evidence type="ECO:0000313" key="1">
    <source>
        <dbReference type="EMBL" id="SFB97405.1"/>
    </source>
</evidence>